<proteinExistence type="predicted"/>
<accession>A0ABX6GGV1</accession>
<dbReference type="Proteomes" id="UP000430368">
    <property type="component" value="Chromosome"/>
</dbReference>
<sequence length="63" mass="6881">MSLHRSGIRVTECSQRTCNLQYDGDKRRGGVAPRAEGLNVEATEQLITAAGIQQPRRGDHGFA</sequence>
<evidence type="ECO:0000313" key="1">
    <source>
        <dbReference type="EMBL" id="QHA85504.1"/>
    </source>
</evidence>
<organism evidence="1 2">
    <name type="scientific">Serratia rhizosphaerae</name>
    <dbReference type="NCBI Taxonomy" id="2597702"/>
    <lineage>
        <taxon>Bacteria</taxon>
        <taxon>Pseudomonadati</taxon>
        <taxon>Pseudomonadota</taxon>
        <taxon>Gammaproteobacteria</taxon>
        <taxon>Enterobacterales</taxon>
        <taxon>Yersiniaceae</taxon>
        <taxon>Serratia</taxon>
    </lineage>
</organism>
<reference evidence="1 2" key="1">
    <citation type="submission" date="2019-07" db="EMBL/GenBank/DDBJ databases">
        <title>Serratia dokdonensis sp. nov., an elicitor of systemic resistance in Nicotiana Tabacum.</title>
        <authorList>
            <person name="Son J.-S."/>
            <person name="Hwang Y.-J."/>
            <person name="Lee S.-Y."/>
            <person name="Ghim S.-Y."/>
        </authorList>
    </citation>
    <scope>NUCLEOTIDE SEQUENCE [LARGE SCALE GENOMIC DNA]</scope>
    <source>
        <strain evidence="1 2">KUDC3025</strain>
    </source>
</reference>
<dbReference type="EMBL" id="CP041764">
    <property type="protein sequence ID" value="QHA85504.1"/>
    <property type="molecule type" value="Genomic_DNA"/>
</dbReference>
<gene>
    <name evidence="1" type="ORF">FO014_00105</name>
</gene>
<evidence type="ECO:0000313" key="2">
    <source>
        <dbReference type="Proteomes" id="UP000430368"/>
    </source>
</evidence>
<keyword evidence="2" id="KW-1185">Reference proteome</keyword>
<protein>
    <submittedName>
        <fullName evidence="1">Uncharacterized protein</fullName>
    </submittedName>
</protein>
<name>A0ABX6GGV1_9GAMM</name>